<dbReference type="PROSITE" id="PS50011">
    <property type="entry name" value="PROTEIN_KINASE_DOM"/>
    <property type="match status" value="1"/>
</dbReference>
<dbReference type="EMBL" id="CP089982">
    <property type="protein sequence ID" value="WXA99730.1"/>
    <property type="molecule type" value="Genomic_DNA"/>
</dbReference>
<dbReference type="PANTHER" id="PTHR43289:SF6">
    <property type="entry name" value="SERINE_THREONINE-PROTEIN KINASE NEKL-3"/>
    <property type="match status" value="1"/>
</dbReference>
<feature type="compositionally biased region" description="Low complexity" evidence="5">
    <location>
        <begin position="411"/>
        <end position="426"/>
    </location>
</feature>
<sequence length="565" mass="59998">MSSPLGFGHRLLPGAVVGGDFTVERPLDEGGMGAVYVVAQRSTGKLRALKVMHREIVADPALARRFEQEARVGARIASDHVVEVIAAGFDAGIGLPYLVMELLEGETLRSRMDRCGAMSAAEVCAIFEQLCHAVGAAHAAGVVHRDLKPENVFLAASRRAGATPFTVKVLDFGIAKLLAEAQTRATHGTLGSPLWMAVEQTAAGDIAPAADVWALGLIAYHLLTGGYYWRTAREGTSVQLLREIVFEPLGPAGERAREDGLAERLPPGFDPWFARCVTRDIAMRFPNARAMWNAMQALFAPSVAGESLGPTLAPSPVFAPPPRIDPALAPTETPIASVQSRRASSPSRSRAVPFGAGIAVAIAALGGGYLLLTKPKPVPPPVAAVASATAPPPPPEPTPAPVAPAPPPPVVSASAAPVASAAAKPAPRQEKKKSASGFADPVDRNGAVLWKVQDHRIRLFTRMVRNDSNVIDAEVRGAIEHSSWLYLRCYEHHFKSTKTLPEGDVFVSFEIRDQLPRDGKLESSTFESDAFSSCVVDVLLGQTMNAAGPDGKGHVVYGFRFVPMD</sequence>
<organism evidence="7 8">
    <name type="scientific">Pendulispora brunnea</name>
    <dbReference type="NCBI Taxonomy" id="2905690"/>
    <lineage>
        <taxon>Bacteria</taxon>
        <taxon>Pseudomonadati</taxon>
        <taxon>Myxococcota</taxon>
        <taxon>Myxococcia</taxon>
        <taxon>Myxococcales</taxon>
        <taxon>Sorangiineae</taxon>
        <taxon>Pendulisporaceae</taxon>
        <taxon>Pendulispora</taxon>
    </lineage>
</organism>
<dbReference type="Gene3D" id="1.10.510.10">
    <property type="entry name" value="Transferase(Phosphotransferase) domain 1"/>
    <property type="match status" value="1"/>
</dbReference>
<keyword evidence="4" id="KW-0067">ATP-binding</keyword>
<name>A0ABZ2KQ65_9BACT</name>
<dbReference type="PROSITE" id="PS00108">
    <property type="entry name" value="PROTEIN_KINASE_ST"/>
    <property type="match status" value="1"/>
</dbReference>
<reference evidence="7 8" key="1">
    <citation type="submission" date="2021-12" db="EMBL/GenBank/DDBJ databases">
        <title>Discovery of the Pendulisporaceae a myxobacterial family with distinct sporulation behavior and unique specialized metabolism.</title>
        <authorList>
            <person name="Garcia R."/>
            <person name="Popoff A."/>
            <person name="Bader C.D."/>
            <person name="Loehr J."/>
            <person name="Walesch S."/>
            <person name="Walt C."/>
            <person name="Boldt J."/>
            <person name="Bunk B."/>
            <person name="Haeckl F.J.F.P.J."/>
            <person name="Gunesch A.P."/>
            <person name="Birkelbach J."/>
            <person name="Nuebel U."/>
            <person name="Pietschmann T."/>
            <person name="Bach T."/>
            <person name="Mueller R."/>
        </authorList>
    </citation>
    <scope>NUCLEOTIDE SEQUENCE [LARGE SCALE GENOMIC DNA]</scope>
    <source>
        <strain evidence="7 8">MSr12523</strain>
    </source>
</reference>
<evidence type="ECO:0000256" key="2">
    <source>
        <dbReference type="ARBA" id="ARBA00022741"/>
    </source>
</evidence>
<evidence type="ECO:0000256" key="4">
    <source>
        <dbReference type="ARBA" id="ARBA00022840"/>
    </source>
</evidence>
<keyword evidence="2" id="KW-0547">Nucleotide-binding</keyword>
<keyword evidence="1" id="KW-0808">Transferase</keyword>
<dbReference type="InterPro" id="IPR008271">
    <property type="entry name" value="Ser/Thr_kinase_AS"/>
</dbReference>
<dbReference type="GO" id="GO:0004674">
    <property type="term" value="F:protein serine/threonine kinase activity"/>
    <property type="evidence" value="ECO:0007669"/>
    <property type="project" value="UniProtKB-KW"/>
</dbReference>
<feature type="domain" description="Protein kinase" evidence="6">
    <location>
        <begin position="21"/>
        <end position="299"/>
    </location>
</feature>
<dbReference type="Gene3D" id="3.30.200.20">
    <property type="entry name" value="Phosphorylase Kinase, domain 1"/>
    <property type="match status" value="1"/>
</dbReference>
<keyword evidence="8" id="KW-1185">Reference proteome</keyword>
<dbReference type="SUPFAM" id="SSF56112">
    <property type="entry name" value="Protein kinase-like (PK-like)"/>
    <property type="match status" value="1"/>
</dbReference>
<evidence type="ECO:0000256" key="3">
    <source>
        <dbReference type="ARBA" id="ARBA00022777"/>
    </source>
</evidence>
<gene>
    <name evidence="7" type="ORF">LZC95_23305</name>
</gene>
<dbReference type="Proteomes" id="UP001379533">
    <property type="component" value="Chromosome"/>
</dbReference>
<dbReference type="InterPro" id="IPR000719">
    <property type="entry name" value="Prot_kinase_dom"/>
</dbReference>
<protein>
    <submittedName>
        <fullName evidence="7">Serine/threonine protein kinase</fullName>
    </submittedName>
</protein>
<feature type="region of interest" description="Disordered" evidence="5">
    <location>
        <begin position="383"/>
        <end position="439"/>
    </location>
</feature>
<dbReference type="CDD" id="cd14014">
    <property type="entry name" value="STKc_PknB_like"/>
    <property type="match status" value="1"/>
</dbReference>
<keyword evidence="3 7" id="KW-0418">Kinase</keyword>
<dbReference type="InterPro" id="IPR011009">
    <property type="entry name" value="Kinase-like_dom_sf"/>
</dbReference>
<dbReference type="Pfam" id="PF00069">
    <property type="entry name" value="Pkinase"/>
    <property type="match status" value="1"/>
</dbReference>
<evidence type="ECO:0000313" key="7">
    <source>
        <dbReference type="EMBL" id="WXA99730.1"/>
    </source>
</evidence>
<evidence type="ECO:0000313" key="8">
    <source>
        <dbReference type="Proteomes" id="UP001379533"/>
    </source>
</evidence>
<accession>A0ABZ2KQ65</accession>
<feature type="compositionally biased region" description="Pro residues" evidence="5">
    <location>
        <begin position="390"/>
        <end position="410"/>
    </location>
</feature>
<evidence type="ECO:0000256" key="1">
    <source>
        <dbReference type="ARBA" id="ARBA00022679"/>
    </source>
</evidence>
<evidence type="ECO:0000259" key="6">
    <source>
        <dbReference type="PROSITE" id="PS50011"/>
    </source>
</evidence>
<keyword evidence="7" id="KW-0723">Serine/threonine-protein kinase</keyword>
<dbReference type="PANTHER" id="PTHR43289">
    <property type="entry name" value="MITOGEN-ACTIVATED PROTEIN KINASE KINASE KINASE 20-RELATED"/>
    <property type="match status" value="1"/>
</dbReference>
<evidence type="ECO:0000256" key="5">
    <source>
        <dbReference type="SAM" id="MobiDB-lite"/>
    </source>
</evidence>
<dbReference type="RefSeq" id="WP_394850372.1">
    <property type="nucleotide sequence ID" value="NZ_CP089982.1"/>
</dbReference>
<proteinExistence type="predicted"/>
<dbReference type="SMART" id="SM00220">
    <property type="entry name" value="S_TKc"/>
    <property type="match status" value="1"/>
</dbReference>